<feature type="compositionally biased region" description="Basic and acidic residues" evidence="6">
    <location>
        <begin position="197"/>
        <end position="218"/>
    </location>
</feature>
<organism evidence="8 9">
    <name type="scientific">Naasia aerilata</name>
    <dbReference type="NCBI Taxonomy" id="1162966"/>
    <lineage>
        <taxon>Bacteria</taxon>
        <taxon>Bacillati</taxon>
        <taxon>Actinomycetota</taxon>
        <taxon>Actinomycetes</taxon>
        <taxon>Micrococcales</taxon>
        <taxon>Microbacteriaceae</taxon>
        <taxon>Naasia</taxon>
    </lineage>
</organism>
<keyword evidence="5" id="KW-0479">Metal-binding</keyword>
<dbReference type="NCBIfam" id="NF006826">
    <property type="entry name" value="PRK09347.1-3"/>
    <property type="match status" value="1"/>
</dbReference>
<evidence type="ECO:0000313" key="8">
    <source>
        <dbReference type="EMBL" id="BDZ45193.1"/>
    </source>
</evidence>
<evidence type="ECO:0000256" key="3">
    <source>
        <dbReference type="ARBA" id="ARBA00022563"/>
    </source>
</evidence>
<dbReference type="InterPro" id="IPR001474">
    <property type="entry name" value="GTP_CycHdrlase_I"/>
</dbReference>
<evidence type="ECO:0000256" key="6">
    <source>
        <dbReference type="SAM" id="MobiDB-lite"/>
    </source>
</evidence>
<keyword evidence="3 5" id="KW-0554">One-carbon metabolism</keyword>
<evidence type="ECO:0000256" key="1">
    <source>
        <dbReference type="ARBA" id="ARBA00001052"/>
    </source>
</evidence>
<dbReference type="InterPro" id="IPR043134">
    <property type="entry name" value="GTP-CH-I_N"/>
</dbReference>
<dbReference type="InterPro" id="IPR020602">
    <property type="entry name" value="GTP_CycHdrlase_I_dom"/>
</dbReference>
<protein>
    <recommendedName>
        <fullName evidence="5">GTP cyclohydrolase 1</fullName>
        <ecNumber evidence="5">3.5.4.16</ecNumber>
    </recommendedName>
    <alternativeName>
        <fullName evidence="5">GTP cyclohydrolase I</fullName>
        <shortName evidence="5">GTP-CH-I</shortName>
    </alternativeName>
</protein>
<dbReference type="InterPro" id="IPR018234">
    <property type="entry name" value="GTP_CycHdrlase_I_CS"/>
</dbReference>
<evidence type="ECO:0000313" key="9">
    <source>
        <dbReference type="Proteomes" id="UP001321498"/>
    </source>
</evidence>
<accession>A0ABN6XJU3</accession>
<reference evidence="9" key="1">
    <citation type="journal article" date="2019" name="Int. J. Syst. Evol. Microbiol.">
        <title>The Global Catalogue of Microorganisms (GCM) 10K type strain sequencing project: providing services to taxonomists for standard genome sequencing and annotation.</title>
        <authorList>
            <consortium name="The Broad Institute Genomics Platform"/>
            <consortium name="The Broad Institute Genome Sequencing Center for Infectious Disease"/>
            <person name="Wu L."/>
            <person name="Ma J."/>
        </authorList>
    </citation>
    <scope>NUCLEOTIDE SEQUENCE [LARGE SCALE GENOMIC DNA]</scope>
    <source>
        <strain evidence="9">NBRC 108725</strain>
    </source>
</reference>
<evidence type="ECO:0000256" key="4">
    <source>
        <dbReference type="ARBA" id="ARBA00022801"/>
    </source>
</evidence>
<comment type="pathway">
    <text evidence="2 5">Cofactor biosynthesis; 7,8-dihydroneopterin triphosphate biosynthesis; 7,8-dihydroneopterin triphosphate from GTP: step 1/1.</text>
</comment>
<keyword evidence="5" id="KW-0342">GTP-binding</keyword>
<dbReference type="EC" id="3.5.4.16" evidence="5"/>
<keyword evidence="9" id="KW-1185">Reference proteome</keyword>
<dbReference type="EMBL" id="AP027731">
    <property type="protein sequence ID" value="BDZ45193.1"/>
    <property type="molecule type" value="Genomic_DNA"/>
</dbReference>
<dbReference type="InterPro" id="IPR043133">
    <property type="entry name" value="GTP-CH-I_C/QueF"/>
</dbReference>
<dbReference type="Proteomes" id="UP001321498">
    <property type="component" value="Chromosome"/>
</dbReference>
<name>A0ABN6XJU3_9MICO</name>
<dbReference type="PROSITE" id="PS00859">
    <property type="entry name" value="GTP_CYCLOHYDROL_1_1"/>
    <property type="match status" value="1"/>
</dbReference>
<keyword evidence="4 5" id="KW-0378">Hydrolase</keyword>
<keyword evidence="5" id="KW-0547">Nucleotide-binding</keyword>
<keyword evidence="5" id="KW-0862">Zinc</keyword>
<feature type="binding site" evidence="5">
    <location>
        <position position="175"/>
    </location>
    <ligand>
        <name>Zn(2+)</name>
        <dbReference type="ChEBI" id="CHEBI:29105"/>
    </ligand>
</feature>
<dbReference type="SUPFAM" id="SSF55620">
    <property type="entry name" value="Tetrahydrobiopterin biosynthesis enzymes-like"/>
    <property type="match status" value="1"/>
</dbReference>
<feature type="binding site" evidence="5">
    <location>
        <position position="107"/>
    </location>
    <ligand>
        <name>Zn(2+)</name>
        <dbReference type="ChEBI" id="CHEBI:29105"/>
    </ligand>
</feature>
<dbReference type="Pfam" id="PF01227">
    <property type="entry name" value="GTP_cyclohydroI"/>
    <property type="match status" value="1"/>
</dbReference>
<comment type="catalytic activity">
    <reaction evidence="1 5">
        <text>GTP + H2O = 7,8-dihydroneopterin 3'-triphosphate + formate + H(+)</text>
        <dbReference type="Rhea" id="RHEA:17473"/>
        <dbReference type="ChEBI" id="CHEBI:15377"/>
        <dbReference type="ChEBI" id="CHEBI:15378"/>
        <dbReference type="ChEBI" id="CHEBI:15740"/>
        <dbReference type="ChEBI" id="CHEBI:37565"/>
        <dbReference type="ChEBI" id="CHEBI:58462"/>
        <dbReference type="EC" id="3.5.4.16"/>
    </reaction>
</comment>
<feature type="domain" description="GTP cyclohydrolase I" evidence="7">
    <location>
        <begin position="33"/>
        <end position="201"/>
    </location>
</feature>
<evidence type="ECO:0000259" key="7">
    <source>
        <dbReference type="Pfam" id="PF01227"/>
    </source>
</evidence>
<feature type="region of interest" description="Disordered" evidence="6">
    <location>
        <begin position="197"/>
        <end position="236"/>
    </location>
</feature>
<comment type="subunit">
    <text evidence="5">Homopolymer.</text>
</comment>
<dbReference type="HAMAP" id="MF_00223">
    <property type="entry name" value="FolE"/>
    <property type="match status" value="1"/>
</dbReference>
<dbReference type="PANTHER" id="PTHR11109:SF7">
    <property type="entry name" value="GTP CYCLOHYDROLASE 1"/>
    <property type="match status" value="1"/>
</dbReference>
<dbReference type="Gene3D" id="1.10.286.10">
    <property type="match status" value="1"/>
</dbReference>
<dbReference type="Gene3D" id="3.30.1130.10">
    <property type="match status" value="1"/>
</dbReference>
<dbReference type="PANTHER" id="PTHR11109">
    <property type="entry name" value="GTP CYCLOHYDROLASE I"/>
    <property type="match status" value="1"/>
</dbReference>
<evidence type="ECO:0000256" key="5">
    <source>
        <dbReference type="HAMAP-Rule" id="MF_00223"/>
    </source>
</evidence>
<proteinExistence type="inferred from homology"/>
<feature type="binding site" evidence="5">
    <location>
        <position position="104"/>
    </location>
    <ligand>
        <name>Zn(2+)</name>
        <dbReference type="ChEBI" id="CHEBI:29105"/>
    </ligand>
</feature>
<comment type="similarity">
    <text evidence="5">Belongs to the GTP cyclohydrolase I family.</text>
</comment>
<gene>
    <name evidence="5" type="primary">folE</name>
    <name evidence="8" type="ORF">GCM10025866_11020</name>
</gene>
<sequence length="236" mass="24693">MSGDEVQGEADPASPRPADPENSGSPVDRARVRAAVAELLTALGEDPTRPELADTPARVADAYSELFAGVGVDASEILAQDALPIGDAATELIALRGIPFRSMCEHHLLPFSGVASVAYLPADRLAGLGRIARAVDVVASRPQMQERMSEQLASAVEDGLGARGVLVVLSASHGCLWARGTRTVGADAVTLASRGELADPARRGRRSPCSERPPRCPSERSAPGLRHPQRDAGLVQ</sequence>
<feature type="region of interest" description="Disordered" evidence="6">
    <location>
        <begin position="1"/>
        <end position="30"/>
    </location>
</feature>
<evidence type="ECO:0000256" key="2">
    <source>
        <dbReference type="ARBA" id="ARBA00005080"/>
    </source>
</evidence>
<dbReference type="PROSITE" id="PS00860">
    <property type="entry name" value="GTP_CYCLOHYDROL_1_2"/>
    <property type="match status" value="1"/>
</dbReference>